<feature type="compositionally biased region" description="Basic and acidic residues" evidence="6">
    <location>
        <begin position="588"/>
        <end position="600"/>
    </location>
</feature>
<dbReference type="Pfam" id="PF00040">
    <property type="entry name" value="fn2"/>
    <property type="match status" value="1"/>
</dbReference>
<evidence type="ECO:0000256" key="4">
    <source>
        <dbReference type="PROSITE-ProRule" id="PRU00261"/>
    </source>
</evidence>
<dbReference type="EMBL" id="CAXKWB010001344">
    <property type="protein sequence ID" value="CAL4064063.1"/>
    <property type="molecule type" value="Genomic_DNA"/>
</dbReference>
<organism evidence="10 11">
    <name type="scientific">Meganyctiphanes norvegica</name>
    <name type="common">Northern krill</name>
    <name type="synonym">Thysanopoda norvegica</name>
    <dbReference type="NCBI Taxonomy" id="48144"/>
    <lineage>
        <taxon>Eukaryota</taxon>
        <taxon>Metazoa</taxon>
        <taxon>Ecdysozoa</taxon>
        <taxon>Arthropoda</taxon>
        <taxon>Crustacea</taxon>
        <taxon>Multicrustacea</taxon>
        <taxon>Malacostraca</taxon>
        <taxon>Eumalacostraca</taxon>
        <taxon>Eucarida</taxon>
        <taxon>Euphausiacea</taxon>
        <taxon>Euphausiidae</taxon>
        <taxon>Meganyctiphanes</taxon>
    </lineage>
</organism>
<evidence type="ECO:0000313" key="10">
    <source>
        <dbReference type="EMBL" id="CAL4064063.1"/>
    </source>
</evidence>
<feature type="disulfide bond" evidence="4">
    <location>
        <begin position="51"/>
        <end position="65"/>
    </location>
</feature>
<proteinExistence type="predicted"/>
<dbReference type="InterPro" id="IPR036943">
    <property type="entry name" value="FN_type2_sf"/>
</dbReference>
<evidence type="ECO:0000256" key="1">
    <source>
        <dbReference type="ARBA" id="ARBA00022669"/>
    </source>
</evidence>
<comment type="caution">
    <text evidence="10">The sequence shown here is derived from an EMBL/GenBank/DDBJ whole genome shotgun (WGS) entry which is preliminary data.</text>
</comment>
<sequence>MEWSACLPLLVLFCDVAQPQEMWRDDLQCGWNFKLDNGKPSACNPDGEHPCCSPTGWCGHSEAHCGCSGCKNYRRERCGSKAFTIYNEAATCNPASSSPCCSEDGLCGSTEKHCKHMDYRWCFTKEYDVCKFPFKYNNVVYWSCITEGAGDPWCATKTKADLTMDDWGNCQYNCKPEPPLITRSDNNVTMWPVTETAVAKPRWFKTITPNTHIHMQAQLSRTGKWQGYLPPNQFIASQHWHKVTFGTGGNSIGIDSKNLKLNVPKHGSKPLKEIRFISTDYLYWTSTDPVSDQWLRALDNACASIPNSEASVNKHSKSWLDIDWWLSSAKYPSLGLNIFLLLMVLVTVMYYKQNLPSMRRKNVSIRLQDFEASLKSRRLNSISSLAMAEGQTDYIESYNTFNNVLFQADSGLCHTGFEVASGQEYIAYEDDKLGNNPYITDRTNLAYEDDKLGNNPYITDRTNLAFEDDIANNPFFGEDTHGHMYVLKEEDEIDSNPFTMKKTLNHEEYDINEINNNPFASDIDIANEQYYEMKKDKNPFASDMDLVKESYNEIEKDNNPFASDMDLAKELYDHTKRDKNPFASNLDLGKEQHNKTDKDNNTFASDSNLLKAQYNNIKRENNPFASDTDLLKKRYDDTIKDNNYFASDTDIVKKHV</sequence>
<evidence type="ECO:0000256" key="6">
    <source>
        <dbReference type="SAM" id="MobiDB-lite"/>
    </source>
</evidence>
<dbReference type="Proteomes" id="UP001497623">
    <property type="component" value="Unassembled WGS sequence"/>
</dbReference>
<evidence type="ECO:0000313" key="11">
    <source>
        <dbReference type="Proteomes" id="UP001497623"/>
    </source>
</evidence>
<evidence type="ECO:0000256" key="2">
    <source>
        <dbReference type="ARBA" id="ARBA00022737"/>
    </source>
</evidence>
<comment type="caution">
    <text evidence="5">Lacks conserved residue(s) required for the propagation of feature annotation.</text>
</comment>
<keyword evidence="11" id="KW-1185">Reference proteome</keyword>
<accession>A0AAV2PRL4</accession>
<dbReference type="SUPFAM" id="SSF57440">
    <property type="entry name" value="Kringle-like"/>
    <property type="match status" value="1"/>
</dbReference>
<feature type="domain" description="Fibronectin type-II" evidence="9">
    <location>
        <begin position="125"/>
        <end position="172"/>
    </location>
</feature>
<keyword evidence="3 4" id="KW-1015">Disulfide bond</keyword>
<feature type="region of interest" description="Disordered" evidence="6">
    <location>
        <begin position="578"/>
        <end position="604"/>
    </location>
</feature>
<dbReference type="Gene3D" id="2.10.10.10">
    <property type="entry name" value="Fibronectin, type II, collagen-binding"/>
    <property type="match status" value="1"/>
</dbReference>
<dbReference type="GO" id="GO:0008061">
    <property type="term" value="F:chitin binding"/>
    <property type="evidence" value="ECO:0007669"/>
    <property type="project" value="UniProtKB-UniRule"/>
</dbReference>
<dbReference type="CDD" id="cd10909">
    <property type="entry name" value="ChtBD1_GH18_2"/>
    <property type="match status" value="1"/>
</dbReference>
<name>A0AAV2PRL4_MEGNR</name>
<evidence type="ECO:0000259" key="8">
    <source>
        <dbReference type="PROSITE" id="PS50941"/>
    </source>
</evidence>
<evidence type="ECO:0000259" key="9">
    <source>
        <dbReference type="PROSITE" id="PS51092"/>
    </source>
</evidence>
<dbReference type="InterPro" id="IPR013806">
    <property type="entry name" value="Kringle-like"/>
</dbReference>
<feature type="signal peptide" evidence="7">
    <location>
        <begin position="1"/>
        <end position="19"/>
    </location>
</feature>
<protein>
    <submittedName>
        <fullName evidence="10">Uncharacterized protein</fullName>
    </submittedName>
</protein>
<dbReference type="SMART" id="SM00059">
    <property type="entry name" value="FN2"/>
    <property type="match status" value="1"/>
</dbReference>
<dbReference type="InterPro" id="IPR001002">
    <property type="entry name" value="Chitin-bd_1"/>
</dbReference>
<gene>
    <name evidence="10" type="ORF">MNOR_LOCUS3815</name>
</gene>
<keyword evidence="7" id="KW-0732">Signal</keyword>
<feature type="domain" description="Chitin-binding type-1" evidence="8">
    <location>
        <begin position="26"/>
        <end position="80"/>
    </location>
</feature>
<feature type="chain" id="PRO_5043707741" evidence="7">
    <location>
        <begin position="20"/>
        <end position="656"/>
    </location>
</feature>
<evidence type="ECO:0000256" key="3">
    <source>
        <dbReference type="ARBA" id="ARBA00023157"/>
    </source>
</evidence>
<dbReference type="PROSITE" id="PS51092">
    <property type="entry name" value="FN2_2"/>
    <property type="match status" value="1"/>
</dbReference>
<keyword evidence="1 4" id="KW-0147">Chitin-binding</keyword>
<reference evidence="10 11" key="1">
    <citation type="submission" date="2024-05" db="EMBL/GenBank/DDBJ databases">
        <authorList>
            <person name="Wallberg A."/>
        </authorList>
    </citation>
    <scope>NUCLEOTIDE SEQUENCE [LARGE SCALE GENOMIC DNA]</scope>
</reference>
<dbReference type="AlphaFoldDB" id="A0AAV2PRL4"/>
<dbReference type="PROSITE" id="PS50941">
    <property type="entry name" value="CHIT_BIND_I_2"/>
    <property type="match status" value="1"/>
</dbReference>
<dbReference type="InterPro" id="IPR036861">
    <property type="entry name" value="Endochitinase-like_sf"/>
</dbReference>
<dbReference type="InterPro" id="IPR000562">
    <property type="entry name" value="FN_type2_dom"/>
</dbReference>
<keyword evidence="2" id="KW-0677">Repeat</keyword>
<dbReference type="SMART" id="SM00270">
    <property type="entry name" value="ChtBD1"/>
    <property type="match status" value="2"/>
</dbReference>
<dbReference type="Gene3D" id="3.30.60.10">
    <property type="entry name" value="Endochitinase-like"/>
    <property type="match status" value="1"/>
</dbReference>
<evidence type="ECO:0000256" key="7">
    <source>
        <dbReference type="SAM" id="SignalP"/>
    </source>
</evidence>
<evidence type="ECO:0000256" key="5">
    <source>
        <dbReference type="PROSITE-ProRule" id="PRU00479"/>
    </source>
</evidence>